<feature type="domain" description="TRIP4/RQT4 C2HC5-type zinc finger" evidence="2">
    <location>
        <begin position="124"/>
        <end position="168"/>
    </location>
</feature>
<evidence type="ECO:0000259" key="2">
    <source>
        <dbReference type="Pfam" id="PF06221"/>
    </source>
</evidence>
<sequence>MQHRPPRTLTSSEREWAARQVAAIIGAGEHDAAPLADFLAGIESAGELQSQLLDMLGESPLALDFAAALFARRFPEPELEPKIEPKIEPKQVLRQVQKQLQKQAQRPTQKTPQLPKKERPPVRARCECQASEHPLLTNCLTCGRIVCGREGPGPCMFCGTDVESPDQQLQQHMQRQLHRAAAPTGRLYSGKAGAGPPPREPEPLWPMAGSAAAPSAELSDNEYLQAAFKTLRIDSTDPTSVREAEAWVQAMRRKEKLLGFDRTAAQRSTLIDQAADFDPHAVGRWLSPAEKAELERRNAARLKQDDARDQRRRQGMRVLRLNFASGSVDMSRADDADADADTAEDPAPVPSPAPPRPEVAPGGAFARNPLLGAAPEPRFVLAPDKLASPAPPAERESLPAKRLAQRRLMLRIQSDDLPPA</sequence>
<dbReference type="OrthoDB" id="338816at2759"/>
<organism evidence="3 4">
    <name type="scientific">Coemansia thaxteri</name>
    <dbReference type="NCBI Taxonomy" id="2663907"/>
    <lineage>
        <taxon>Eukaryota</taxon>
        <taxon>Fungi</taxon>
        <taxon>Fungi incertae sedis</taxon>
        <taxon>Zoopagomycota</taxon>
        <taxon>Kickxellomycotina</taxon>
        <taxon>Kickxellomycetes</taxon>
        <taxon>Kickxellales</taxon>
        <taxon>Kickxellaceae</taxon>
        <taxon>Coemansia</taxon>
    </lineage>
</organism>
<dbReference type="Pfam" id="PF06221">
    <property type="entry name" value="zf-C2HC5"/>
    <property type="match status" value="1"/>
</dbReference>
<reference evidence="3" key="1">
    <citation type="submission" date="2022-07" db="EMBL/GenBank/DDBJ databases">
        <title>Phylogenomic reconstructions and comparative analyses of Kickxellomycotina fungi.</title>
        <authorList>
            <person name="Reynolds N.K."/>
            <person name="Stajich J.E."/>
            <person name="Barry K."/>
            <person name="Grigoriev I.V."/>
            <person name="Crous P."/>
            <person name="Smith M.E."/>
        </authorList>
    </citation>
    <scope>NUCLEOTIDE SEQUENCE</scope>
    <source>
        <strain evidence="3">IMI 214461</strain>
    </source>
</reference>
<feature type="compositionally biased region" description="Low complexity" evidence="1">
    <location>
        <begin position="92"/>
        <end position="110"/>
    </location>
</feature>
<dbReference type="GO" id="GO:0008270">
    <property type="term" value="F:zinc ion binding"/>
    <property type="evidence" value="ECO:0007669"/>
    <property type="project" value="InterPro"/>
</dbReference>
<dbReference type="AlphaFoldDB" id="A0A9W8EGA0"/>
<comment type="caution">
    <text evidence="3">The sequence shown here is derived from an EMBL/GenBank/DDBJ whole genome shotgun (WGS) entry which is preliminary data.</text>
</comment>
<feature type="compositionally biased region" description="Pro residues" evidence="1">
    <location>
        <begin position="347"/>
        <end position="358"/>
    </location>
</feature>
<feature type="region of interest" description="Disordered" evidence="1">
    <location>
        <begin position="382"/>
        <end position="401"/>
    </location>
</feature>
<evidence type="ECO:0000313" key="4">
    <source>
        <dbReference type="Proteomes" id="UP001150907"/>
    </source>
</evidence>
<proteinExistence type="predicted"/>
<protein>
    <recommendedName>
        <fullName evidence="2">TRIP4/RQT4 C2HC5-type zinc finger domain-containing protein</fullName>
    </recommendedName>
</protein>
<feature type="region of interest" description="Disordered" evidence="1">
    <location>
        <begin position="329"/>
        <end position="371"/>
    </location>
</feature>
<feature type="compositionally biased region" description="Basic and acidic residues" evidence="1">
    <location>
        <begin position="80"/>
        <end position="91"/>
    </location>
</feature>
<dbReference type="GO" id="GO:0005634">
    <property type="term" value="C:nucleus"/>
    <property type="evidence" value="ECO:0007669"/>
    <property type="project" value="InterPro"/>
</dbReference>
<dbReference type="Proteomes" id="UP001150907">
    <property type="component" value="Unassembled WGS sequence"/>
</dbReference>
<feature type="region of interest" description="Disordered" evidence="1">
    <location>
        <begin position="80"/>
        <end position="122"/>
    </location>
</feature>
<name>A0A9W8EGA0_9FUNG</name>
<dbReference type="PANTHER" id="PTHR12963:SF4">
    <property type="entry name" value="ACTIVATING SIGNAL COINTEGRATOR 1"/>
    <property type="match status" value="1"/>
</dbReference>
<gene>
    <name evidence="3" type="ORF">H4R26_004959</name>
</gene>
<dbReference type="GO" id="GO:0045893">
    <property type="term" value="P:positive regulation of DNA-templated transcription"/>
    <property type="evidence" value="ECO:0007669"/>
    <property type="project" value="TreeGrafter"/>
</dbReference>
<dbReference type="GO" id="GO:0072344">
    <property type="term" value="P:rescue of stalled ribosome"/>
    <property type="evidence" value="ECO:0007669"/>
    <property type="project" value="InterPro"/>
</dbReference>
<dbReference type="InterPro" id="IPR009349">
    <property type="entry name" value="TRIP4/RQT4_C2HC5_Znf"/>
</dbReference>
<accession>A0A9W8EGA0</accession>
<dbReference type="InterPro" id="IPR039128">
    <property type="entry name" value="TRIP4-like"/>
</dbReference>
<evidence type="ECO:0000313" key="3">
    <source>
        <dbReference type="EMBL" id="KAJ1999689.1"/>
    </source>
</evidence>
<dbReference type="GO" id="GO:0180022">
    <property type="term" value="C:RQC-trigger complex"/>
    <property type="evidence" value="ECO:0007669"/>
    <property type="project" value="InterPro"/>
</dbReference>
<keyword evidence="4" id="KW-1185">Reference proteome</keyword>
<dbReference type="EMBL" id="JANBQF010000659">
    <property type="protein sequence ID" value="KAJ1999689.1"/>
    <property type="molecule type" value="Genomic_DNA"/>
</dbReference>
<dbReference type="PANTHER" id="PTHR12963">
    <property type="entry name" value="THYROID RECEPTOR INTERACTING PROTEIN RELATED"/>
    <property type="match status" value="1"/>
</dbReference>
<evidence type="ECO:0000256" key="1">
    <source>
        <dbReference type="SAM" id="MobiDB-lite"/>
    </source>
</evidence>